<accession>A0A1I8BEL5</accession>
<keyword evidence="1" id="KW-1185">Reference proteome</keyword>
<evidence type="ECO:0000313" key="1">
    <source>
        <dbReference type="Proteomes" id="UP000095281"/>
    </source>
</evidence>
<proteinExistence type="predicted"/>
<reference evidence="2" key="1">
    <citation type="submission" date="2016-11" db="UniProtKB">
        <authorList>
            <consortium name="WormBaseParasite"/>
        </authorList>
    </citation>
    <scope>IDENTIFICATION</scope>
</reference>
<organism evidence="1 2">
    <name type="scientific">Meloidogyne hapla</name>
    <name type="common">Root-knot nematode worm</name>
    <dbReference type="NCBI Taxonomy" id="6305"/>
    <lineage>
        <taxon>Eukaryota</taxon>
        <taxon>Metazoa</taxon>
        <taxon>Ecdysozoa</taxon>
        <taxon>Nematoda</taxon>
        <taxon>Chromadorea</taxon>
        <taxon>Rhabditida</taxon>
        <taxon>Tylenchina</taxon>
        <taxon>Tylenchomorpha</taxon>
        <taxon>Tylenchoidea</taxon>
        <taxon>Meloidogynidae</taxon>
        <taxon>Meloidogyninae</taxon>
        <taxon>Meloidogyne</taxon>
    </lineage>
</organism>
<sequence length="269" mass="30490">MEEFKISQYTKPVLDEYAGLFALKYDMKLGKLEKNDPPVGNRNVMLVNVEKVKIKTTRAQHKTPLMSSPITKVTTKTTQNTTPRMISPFTKFTTKIKETIITTNHVTSTRTYCRLKYHPAEYNGYGCLQPCWANINETIKEATQKPIQAVESIKLDVVKSVDAFRKIYRSDGNFDKKKAREAIDSAVKASHDFLSVTKVIHEENDKKLKKAQAKLKAAVEKATASKSVEDLKEADNALAEVGITIMEIETVGRKIDEVVEKHMKYTFLK</sequence>
<name>A0A1I8BEL5_MELHA</name>
<dbReference type="WBParaSite" id="MhA1_Contig2094.frz3.gene2">
    <property type="protein sequence ID" value="MhA1_Contig2094.frz3.gene2"/>
    <property type="gene ID" value="MhA1_Contig2094.frz3.gene2"/>
</dbReference>
<protein>
    <submittedName>
        <fullName evidence="2">PHB domain-containing protein</fullName>
    </submittedName>
</protein>
<dbReference type="AlphaFoldDB" id="A0A1I8BEL5"/>
<evidence type="ECO:0000313" key="2">
    <source>
        <dbReference type="WBParaSite" id="MhA1_Contig2094.frz3.gene2"/>
    </source>
</evidence>
<dbReference type="Proteomes" id="UP000095281">
    <property type="component" value="Unplaced"/>
</dbReference>